<dbReference type="RefSeq" id="WP_264241885.1">
    <property type="nucleotide sequence ID" value="NZ_CP107567.1"/>
</dbReference>
<dbReference type="EMBL" id="CP107567">
    <property type="protein sequence ID" value="UYQ60679.1"/>
    <property type="molecule type" value="Genomic_DNA"/>
</dbReference>
<feature type="transmembrane region" description="Helical" evidence="7">
    <location>
        <begin position="66"/>
        <end position="83"/>
    </location>
</feature>
<feature type="transmembrane region" description="Helical" evidence="7">
    <location>
        <begin position="31"/>
        <end position="54"/>
    </location>
</feature>
<accession>A0ABY6I3U6</accession>
<organism evidence="8 9">
    <name type="scientific">Streptomyces peucetius</name>
    <dbReference type="NCBI Taxonomy" id="1950"/>
    <lineage>
        <taxon>Bacteria</taxon>
        <taxon>Bacillati</taxon>
        <taxon>Actinomycetota</taxon>
        <taxon>Actinomycetes</taxon>
        <taxon>Kitasatosporales</taxon>
        <taxon>Streptomycetaceae</taxon>
        <taxon>Streptomyces</taxon>
    </lineage>
</organism>
<evidence type="ECO:0000313" key="9">
    <source>
        <dbReference type="Proteomes" id="UP001163878"/>
    </source>
</evidence>
<gene>
    <name evidence="8" type="ORF">OGH68_03830</name>
</gene>
<sequence length="87" mass="8974">MEISGIISAIVIGIVIGVLGRLVLPGRQRIGVLWTIAVGIVAAFIGTALAAAIGVADTKGVDWIEWLIQIALAATGVAALERFKAPR</sequence>
<keyword evidence="9" id="KW-1185">Reference proteome</keyword>
<evidence type="ECO:0000256" key="6">
    <source>
        <dbReference type="ARBA" id="ARBA00023136"/>
    </source>
</evidence>
<dbReference type="PANTHER" id="PTHR33884">
    <property type="entry name" value="UPF0410 PROTEIN YMGE"/>
    <property type="match status" value="1"/>
</dbReference>
<comment type="subcellular location">
    <subcellularLocation>
        <location evidence="1">Cell membrane</location>
        <topology evidence="1">Multi-pass membrane protein</topology>
    </subcellularLocation>
</comment>
<name>A0ABY6I3U6_STRPE</name>
<evidence type="ECO:0000256" key="2">
    <source>
        <dbReference type="ARBA" id="ARBA00011006"/>
    </source>
</evidence>
<protein>
    <submittedName>
        <fullName evidence="8">GlsB/YeaQ/YmgE family stress response membrane protein</fullName>
    </submittedName>
</protein>
<comment type="similarity">
    <text evidence="2">Belongs to the UPF0410 family.</text>
</comment>
<proteinExistence type="inferred from homology"/>
<keyword evidence="4 7" id="KW-0812">Transmembrane</keyword>
<evidence type="ECO:0000256" key="7">
    <source>
        <dbReference type="SAM" id="Phobius"/>
    </source>
</evidence>
<feature type="transmembrane region" description="Helical" evidence="7">
    <location>
        <begin position="6"/>
        <end position="24"/>
    </location>
</feature>
<dbReference type="Proteomes" id="UP001163878">
    <property type="component" value="Chromosome"/>
</dbReference>
<evidence type="ECO:0000256" key="4">
    <source>
        <dbReference type="ARBA" id="ARBA00022692"/>
    </source>
</evidence>
<dbReference type="InterPro" id="IPR007341">
    <property type="entry name" value="Transgly_assoc"/>
</dbReference>
<reference evidence="8" key="1">
    <citation type="submission" date="2022-10" db="EMBL/GenBank/DDBJ databases">
        <title>Cytochrome P450 Catalyzes Benzene Ring Formation in the Biosynthesis of Trialkyl-Substituted Aromatic Polyketides.</title>
        <authorList>
            <person name="Zhao E."/>
            <person name="Ge H."/>
        </authorList>
    </citation>
    <scope>NUCLEOTIDE SEQUENCE</scope>
    <source>
        <strain evidence="8">NA0869</strain>
    </source>
</reference>
<keyword evidence="3" id="KW-1003">Cell membrane</keyword>
<keyword evidence="5 7" id="KW-1133">Transmembrane helix</keyword>
<evidence type="ECO:0000256" key="1">
    <source>
        <dbReference type="ARBA" id="ARBA00004651"/>
    </source>
</evidence>
<evidence type="ECO:0000313" key="8">
    <source>
        <dbReference type="EMBL" id="UYQ60679.1"/>
    </source>
</evidence>
<evidence type="ECO:0000256" key="5">
    <source>
        <dbReference type="ARBA" id="ARBA00022989"/>
    </source>
</evidence>
<keyword evidence="6 7" id="KW-0472">Membrane</keyword>
<dbReference type="PANTHER" id="PTHR33884:SF3">
    <property type="entry name" value="UPF0410 PROTEIN YMGE"/>
    <property type="match status" value="1"/>
</dbReference>
<evidence type="ECO:0000256" key="3">
    <source>
        <dbReference type="ARBA" id="ARBA00022475"/>
    </source>
</evidence>